<dbReference type="Proteomes" id="UP000664844">
    <property type="component" value="Unassembled WGS sequence"/>
</dbReference>
<dbReference type="EMBL" id="JAFLQW010000462">
    <property type="protein sequence ID" value="MBO0350825.1"/>
    <property type="molecule type" value="Genomic_DNA"/>
</dbReference>
<organism evidence="1 2">
    <name type="scientific">Phormidium pseudopriestleyi FRX01</name>
    <dbReference type="NCBI Taxonomy" id="1759528"/>
    <lineage>
        <taxon>Bacteria</taxon>
        <taxon>Bacillati</taxon>
        <taxon>Cyanobacteriota</taxon>
        <taxon>Cyanophyceae</taxon>
        <taxon>Oscillatoriophycideae</taxon>
        <taxon>Oscillatoriales</taxon>
        <taxon>Oscillatoriaceae</taxon>
        <taxon>Phormidium</taxon>
    </lineage>
</organism>
<gene>
    <name evidence="1" type="ORF">J0895_17485</name>
</gene>
<keyword evidence="2" id="KW-1185">Reference proteome</keyword>
<dbReference type="RefSeq" id="WP_207089298.1">
    <property type="nucleotide sequence ID" value="NZ_JAFLQW010000462.1"/>
</dbReference>
<comment type="caution">
    <text evidence="1">The sequence shown here is derived from an EMBL/GenBank/DDBJ whole genome shotgun (WGS) entry which is preliminary data.</text>
</comment>
<evidence type="ECO:0000313" key="1">
    <source>
        <dbReference type="EMBL" id="MBO0350825.1"/>
    </source>
</evidence>
<sequence>MEIQHFYPTLNRGIKVQGSPSATGLVIYYQDITDALQVQTAQECEEIGAEGGERGGCRVALRLQLTTAYLALFSGGKAGKNSLCLR</sequence>
<proteinExistence type="predicted"/>
<reference evidence="1 2" key="1">
    <citation type="submission" date="2021-03" db="EMBL/GenBank/DDBJ databases">
        <title>Metabolic Capacity of the Antarctic Cyanobacterium Phormidium pseudopriestleyi that Sustains Oxygenic Photosynthesis in the Presence of Hydrogen Sulfide.</title>
        <authorList>
            <person name="Lumian J.E."/>
            <person name="Jungblut A.D."/>
            <person name="Dillon M.L."/>
            <person name="Hawes I."/>
            <person name="Doran P.T."/>
            <person name="Mackey T.J."/>
            <person name="Dick G.J."/>
            <person name="Grettenberger C.L."/>
            <person name="Sumner D.Y."/>
        </authorList>
    </citation>
    <scope>NUCLEOTIDE SEQUENCE [LARGE SCALE GENOMIC DNA]</scope>
    <source>
        <strain evidence="1 2">FRX01</strain>
    </source>
</reference>
<accession>A0ABS3FUP0</accession>
<name>A0ABS3FUP0_9CYAN</name>
<evidence type="ECO:0000313" key="2">
    <source>
        <dbReference type="Proteomes" id="UP000664844"/>
    </source>
</evidence>
<protein>
    <submittedName>
        <fullName evidence="1">Uncharacterized protein</fullName>
    </submittedName>
</protein>